<keyword evidence="1" id="KW-0732">Signal</keyword>
<dbReference type="InterPro" id="IPR036249">
    <property type="entry name" value="Thioredoxin-like_sf"/>
</dbReference>
<dbReference type="Gene3D" id="3.40.30.10">
    <property type="entry name" value="Glutaredoxin"/>
    <property type="match status" value="1"/>
</dbReference>
<dbReference type="Proteomes" id="UP001211987">
    <property type="component" value="Unassembled WGS sequence"/>
</dbReference>
<evidence type="ECO:0000313" key="3">
    <source>
        <dbReference type="Proteomes" id="UP001211987"/>
    </source>
</evidence>
<gene>
    <name evidence="2" type="ORF">PM738_18660</name>
</gene>
<dbReference type="EMBL" id="JAQLKE010000055">
    <property type="protein sequence ID" value="MDB7085806.1"/>
    <property type="molecule type" value="Genomic_DNA"/>
</dbReference>
<reference evidence="2" key="1">
    <citation type="submission" date="2023-01" db="EMBL/GenBank/DDBJ databases">
        <title>Human gut microbiome strain richness.</title>
        <authorList>
            <person name="Chen-Liaw A."/>
        </authorList>
    </citation>
    <scope>NUCLEOTIDE SEQUENCE</scope>
    <source>
        <strain evidence="2">1001217st2_G6_1001217B_191108</strain>
    </source>
</reference>
<feature type="signal peptide" evidence="1">
    <location>
        <begin position="1"/>
        <end position="25"/>
    </location>
</feature>
<feature type="chain" id="PRO_5044263904" evidence="1">
    <location>
        <begin position="26"/>
        <end position="206"/>
    </location>
</feature>
<dbReference type="PROSITE" id="PS51257">
    <property type="entry name" value="PROKAR_LIPOPROTEIN"/>
    <property type="match status" value="1"/>
</dbReference>
<dbReference type="InterPro" id="IPR039555">
    <property type="entry name" value="TraF/TrbB"/>
</dbReference>
<dbReference type="RefSeq" id="WP_020994494.1">
    <property type="nucleotide sequence ID" value="NZ_JAQLKE010000055.1"/>
</dbReference>
<dbReference type="CDD" id="cd02947">
    <property type="entry name" value="TRX_family"/>
    <property type="match status" value="1"/>
</dbReference>
<dbReference type="Pfam" id="PF13728">
    <property type="entry name" value="TraF"/>
    <property type="match status" value="1"/>
</dbReference>
<sequence length="206" mass="23753">MKKLLMLLFACILLTGCFSSPQNDAITDFSSIPKTKFNYKNLKNRADMSAYYTLEDENHAFTDMSLETFYNKLTTSKKTLSGAFYFGYDDCPYCKQAVPILNYVAKEYNATVSYVNIFSSRYDENGNKLENGDKYYTELQAYLDEYLDKEDKTIYVPTVIFIKNGQISLYQLGLDTDENFDIKKGLNIKGKNNLAEIYRKGFNSIK</sequence>
<dbReference type="AlphaFoldDB" id="A0AB35IS22"/>
<organism evidence="2 3">
    <name type="scientific">Thomasclavelia ramosa</name>
    <dbReference type="NCBI Taxonomy" id="1547"/>
    <lineage>
        <taxon>Bacteria</taxon>
        <taxon>Bacillati</taxon>
        <taxon>Bacillota</taxon>
        <taxon>Erysipelotrichia</taxon>
        <taxon>Erysipelotrichales</taxon>
        <taxon>Coprobacillaceae</taxon>
        <taxon>Thomasclavelia</taxon>
    </lineage>
</organism>
<name>A0AB35IS22_9FIRM</name>
<comment type="caution">
    <text evidence="2">The sequence shown here is derived from an EMBL/GenBank/DDBJ whole genome shotgun (WGS) entry which is preliminary data.</text>
</comment>
<dbReference type="SUPFAM" id="SSF52833">
    <property type="entry name" value="Thioredoxin-like"/>
    <property type="match status" value="1"/>
</dbReference>
<accession>A0AB35IS22</accession>
<evidence type="ECO:0000313" key="2">
    <source>
        <dbReference type="EMBL" id="MDB7085806.1"/>
    </source>
</evidence>
<evidence type="ECO:0000256" key="1">
    <source>
        <dbReference type="SAM" id="SignalP"/>
    </source>
</evidence>
<protein>
    <submittedName>
        <fullName evidence="2">Thioredoxin family protein</fullName>
    </submittedName>
</protein>
<proteinExistence type="predicted"/>